<dbReference type="Pfam" id="PF13649">
    <property type="entry name" value="Methyltransf_25"/>
    <property type="match status" value="1"/>
</dbReference>
<proteinExistence type="predicted"/>
<accession>A0A5C5Y9D1</accession>
<keyword evidence="2" id="KW-0830">Ubiquinone</keyword>
<dbReference type="Gene3D" id="3.40.50.150">
    <property type="entry name" value="Vaccinia Virus protein VP39"/>
    <property type="match status" value="1"/>
</dbReference>
<gene>
    <name evidence="2" type="ORF">Pan14r_32330</name>
</gene>
<dbReference type="GO" id="GO:0008168">
    <property type="term" value="F:methyltransferase activity"/>
    <property type="evidence" value="ECO:0007669"/>
    <property type="project" value="UniProtKB-KW"/>
</dbReference>
<dbReference type="InterPro" id="IPR029063">
    <property type="entry name" value="SAM-dependent_MTases_sf"/>
</dbReference>
<dbReference type="SUPFAM" id="SSF53335">
    <property type="entry name" value="S-adenosyl-L-methionine-dependent methyltransferases"/>
    <property type="match status" value="1"/>
</dbReference>
<dbReference type="RefSeq" id="WP_197203705.1">
    <property type="nucleotide sequence ID" value="NZ_SJPL01000001.1"/>
</dbReference>
<dbReference type="CDD" id="cd02440">
    <property type="entry name" value="AdoMet_MTases"/>
    <property type="match status" value="1"/>
</dbReference>
<dbReference type="Proteomes" id="UP000317238">
    <property type="component" value="Unassembled WGS sequence"/>
</dbReference>
<name>A0A5C5Y9D1_9PLAN</name>
<keyword evidence="3" id="KW-1185">Reference proteome</keyword>
<dbReference type="EMBL" id="SJPL01000001">
    <property type="protein sequence ID" value="TWT70925.1"/>
    <property type="molecule type" value="Genomic_DNA"/>
</dbReference>
<keyword evidence="2" id="KW-0489">Methyltransferase</keyword>
<keyword evidence="2" id="KW-0808">Transferase</keyword>
<organism evidence="2 3">
    <name type="scientific">Crateriforma conspicua</name>
    <dbReference type="NCBI Taxonomy" id="2527996"/>
    <lineage>
        <taxon>Bacteria</taxon>
        <taxon>Pseudomonadati</taxon>
        <taxon>Planctomycetota</taxon>
        <taxon>Planctomycetia</taxon>
        <taxon>Planctomycetales</taxon>
        <taxon>Planctomycetaceae</taxon>
        <taxon>Crateriforma</taxon>
    </lineage>
</organism>
<reference evidence="2 3" key="1">
    <citation type="submission" date="2019-02" db="EMBL/GenBank/DDBJ databases">
        <title>Deep-cultivation of Planctomycetes and their phenomic and genomic characterization uncovers novel biology.</title>
        <authorList>
            <person name="Wiegand S."/>
            <person name="Jogler M."/>
            <person name="Boedeker C."/>
            <person name="Pinto D."/>
            <person name="Vollmers J."/>
            <person name="Rivas-Marin E."/>
            <person name="Kohn T."/>
            <person name="Peeters S.H."/>
            <person name="Heuer A."/>
            <person name="Rast P."/>
            <person name="Oberbeckmann S."/>
            <person name="Bunk B."/>
            <person name="Jeske O."/>
            <person name="Meyerdierks A."/>
            <person name="Storesund J.E."/>
            <person name="Kallscheuer N."/>
            <person name="Luecker S."/>
            <person name="Lage O.M."/>
            <person name="Pohl T."/>
            <person name="Merkel B.J."/>
            <person name="Hornburger P."/>
            <person name="Mueller R.-W."/>
            <person name="Bruemmer F."/>
            <person name="Labrenz M."/>
            <person name="Spormann A.M."/>
            <person name="Op Den Camp H."/>
            <person name="Overmann J."/>
            <person name="Amann R."/>
            <person name="Jetten M.S.M."/>
            <person name="Mascher T."/>
            <person name="Medema M.H."/>
            <person name="Devos D.P."/>
            <person name="Kaster A.-K."/>
            <person name="Ovreas L."/>
            <person name="Rohde M."/>
            <person name="Galperin M.Y."/>
            <person name="Jogler C."/>
        </authorList>
    </citation>
    <scope>NUCLEOTIDE SEQUENCE [LARGE SCALE GENOMIC DNA]</scope>
    <source>
        <strain evidence="2 3">Pan14r</strain>
    </source>
</reference>
<sequence>MRQPDGYDRLAKWYRWVERSRFGGRLQRARQRGLDDLPASPNAVLFVGDGDGRLLEAFLQRFAPEQVVSVDRSRQMLLLQRRRIGGAGRSRDSNVPKDHRSAVRFVQADSRQLPIERRFDVVVTAFHLDCFVDAELDEVVQQIGRCVQPDGVWYVVDFIEPRGGPARWWAVMWINLMIVFFRYATGLKARHLPDVSGAMGRAGWQKLSQRRDSLGWIDSSVYRRVIDPSIDG</sequence>
<feature type="domain" description="Methyltransferase" evidence="1">
    <location>
        <begin position="44"/>
        <end position="151"/>
    </location>
</feature>
<evidence type="ECO:0000259" key="1">
    <source>
        <dbReference type="Pfam" id="PF13649"/>
    </source>
</evidence>
<dbReference type="AlphaFoldDB" id="A0A5C5Y9D1"/>
<comment type="caution">
    <text evidence="2">The sequence shown here is derived from an EMBL/GenBank/DDBJ whole genome shotgun (WGS) entry which is preliminary data.</text>
</comment>
<evidence type="ECO:0000313" key="3">
    <source>
        <dbReference type="Proteomes" id="UP000317238"/>
    </source>
</evidence>
<protein>
    <submittedName>
        <fullName evidence="2">Ubiquinone/menaquinone biosynthesis methyltransferase</fullName>
    </submittedName>
</protein>
<evidence type="ECO:0000313" key="2">
    <source>
        <dbReference type="EMBL" id="TWT70925.1"/>
    </source>
</evidence>
<dbReference type="GO" id="GO:0032259">
    <property type="term" value="P:methylation"/>
    <property type="evidence" value="ECO:0007669"/>
    <property type="project" value="UniProtKB-KW"/>
</dbReference>
<dbReference type="InterPro" id="IPR041698">
    <property type="entry name" value="Methyltransf_25"/>
</dbReference>